<dbReference type="GO" id="GO:0006508">
    <property type="term" value="P:proteolysis"/>
    <property type="evidence" value="ECO:0007669"/>
    <property type="project" value="InterPro"/>
</dbReference>
<keyword evidence="2" id="KW-0645">Protease</keyword>
<dbReference type="EMBL" id="QXFK01000018">
    <property type="protein sequence ID" value="RIV77013.1"/>
    <property type="molecule type" value="Genomic_DNA"/>
</dbReference>
<gene>
    <name evidence="9" type="ORF">D2V04_12925</name>
</gene>
<evidence type="ECO:0000256" key="2">
    <source>
        <dbReference type="ARBA" id="ARBA00022825"/>
    </source>
</evidence>
<dbReference type="Proteomes" id="UP000285092">
    <property type="component" value="Unassembled WGS sequence"/>
</dbReference>
<evidence type="ECO:0000256" key="1">
    <source>
        <dbReference type="ARBA" id="ARBA00022801"/>
    </source>
</evidence>
<organism evidence="9 10">
    <name type="scientific">Pelagerythrobacter aerophilus</name>
    <dbReference type="NCBI Taxonomy" id="2306995"/>
    <lineage>
        <taxon>Bacteria</taxon>
        <taxon>Pseudomonadati</taxon>
        <taxon>Pseudomonadota</taxon>
        <taxon>Alphaproteobacteria</taxon>
        <taxon>Sphingomonadales</taxon>
        <taxon>Erythrobacteraceae</taxon>
        <taxon>Pelagerythrobacter</taxon>
    </lineage>
</organism>
<dbReference type="InterPro" id="IPR011042">
    <property type="entry name" value="6-blade_b-propeller_TolB-like"/>
</dbReference>
<dbReference type="PANTHER" id="PTHR42776:SF27">
    <property type="entry name" value="DIPEPTIDYL PEPTIDASE FAMILY MEMBER 6"/>
    <property type="match status" value="1"/>
</dbReference>
<evidence type="ECO:0000256" key="7">
    <source>
        <dbReference type="SAM" id="SignalP"/>
    </source>
</evidence>
<feature type="signal peptide" evidence="7">
    <location>
        <begin position="1"/>
        <end position="27"/>
    </location>
</feature>
<accession>A0A418NG38</accession>
<keyword evidence="10" id="KW-1185">Reference proteome</keyword>
<evidence type="ECO:0000259" key="8">
    <source>
        <dbReference type="Pfam" id="PF00326"/>
    </source>
</evidence>
<protein>
    <recommendedName>
        <fullName evidence="5">Acyl-peptide hydrolase</fullName>
    </recommendedName>
    <alternativeName>
        <fullName evidence="4">Acylaminoacyl-peptidase</fullName>
    </alternativeName>
</protein>
<dbReference type="Gene3D" id="2.140.10.30">
    <property type="entry name" value="Dipeptidylpeptidase IV, N-terminal domain"/>
    <property type="match status" value="1"/>
</dbReference>
<reference evidence="9 10" key="1">
    <citation type="submission" date="2018-08" db="EMBL/GenBank/DDBJ databases">
        <title>Altererythrobacter sp.Ery1 and Ery12, the genome sequencing of novel strains in genus Alterythrobacter.</title>
        <authorList>
            <person name="Cheng H."/>
            <person name="Wu Y.-H."/>
            <person name="Fang C."/>
            <person name="Xu X.-W."/>
        </authorList>
    </citation>
    <scope>NUCLEOTIDE SEQUENCE [LARGE SCALE GENOMIC DNA]</scope>
    <source>
        <strain evidence="9 10">Ery1</strain>
    </source>
</reference>
<keyword evidence="3" id="KW-0007">Acetylation</keyword>
<dbReference type="InterPro" id="IPR029058">
    <property type="entry name" value="AB_hydrolase_fold"/>
</dbReference>
<keyword evidence="2" id="KW-0720">Serine protease</keyword>
<name>A0A418NG38_9SPHN</name>
<evidence type="ECO:0000256" key="4">
    <source>
        <dbReference type="ARBA" id="ARBA00032284"/>
    </source>
</evidence>
<dbReference type="Pfam" id="PF07676">
    <property type="entry name" value="PD40"/>
    <property type="match status" value="1"/>
</dbReference>
<dbReference type="InterPro" id="IPR002471">
    <property type="entry name" value="Pept_S9_AS"/>
</dbReference>
<evidence type="ECO:0000313" key="9">
    <source>
        <dbReference type="EMBL" id="RIV77013.1"/>
    </source>
</evidence>
<dbReference type="AlphaFoldDB" id="A0A418NG38"/>
<comment type="function">
    <text evidence="6">This enzyme catalyzes the hydrolysis of the N-terminal peptide bond of an N-acetylated peptide to generate an N-acetylated amino acid and a peptide with a free N-terminus. It preferentially cleaves off Ac-Ala, Ac-Met and Ac-Ser. Also, involved in the degradation of oxidized and glycated proteins.</text>
</comment>
<dbReference type="Gene3D" id="3.40.50.1820">
    <property type="entry name" value="alpha/beta hydrolase"/>
    <property type="match status" value="1"/>
</dbReference>
<evidence type="ECO:0000256" key="6">
    <source>
        <dbReference type="ARBA" id="ARBA00045885"/>
    </source>
</evidence>
<dbReference type="Pfam" id="PF00326">
    <property type="entry name" value="Peptidase_S9"/>
    <property type="match status" value="1"/>
</dbReference>
<comment type="caution">
    <text evidence="9">The sequence shown here is derived from an EMBL/GenBank/DDBJ whole genome shotgun (WGS) entry which is preliminary data.</text>
</comment>
<dbReference type="SUPFAM" id="SSF82171">
    <property type="entry name" value="DPP6 N-terminal domain-like"/>
    <property type="match status" value="1"/>
</dbReference>
<dbReference type="InterPro" id="IPR011659">
    <property type="entry name" value="WD40"/>
</dbReference>
<feature type="domain" description="Peptidase S9 prolyl oligopeptidase catalytic" evidence="8">
    <location>
        <begin position="499"/>
        <end position="696"/>
    </location>
</feature>
<dbReference type="OrthoDB" id="1094230at2"/>
<evidence type="ECO:0000256" key="5">
    <source>
        <dbReference type="ARBA" id="ARBA00032596"/>
    </source>
</evidence>
<dbReference type="GO" id="GO:0004252">
    <property type="term" value="F:serine-type endopeptidase activity"/>
    <property type="evidence" value="ECO:0007669"/>
    <property type="project" value="InterPro"/>
</dbReference>
<dbReference type="Gene3D" id="2.120.10.30">
    <property type="entry name" value="TolB, C-terminal domain"/>
    <property type="match status" value="1"/>
</dbReference>
<dbReference type="PANTHER" id="PTHR42776">
    <property type="entry name" value="SERINE PEPTIDASE S9 FAMILY MEMBER"/>
    <property type="match status" value="1"/>
</dbReference>
<dbReference type="PROSITE" id="PS00708">
    <property type="entry name" value="PRO_ENDOPEP_SER"/>
    <property type="match status" value="1"/>
</dbReference>
<evidence type="ECO:0000313" key="10">
    <source>
        <dbReference type="Proteomes" id="UP000285092"/>
    </source>
</evidence>
<dbReference type="InterPro" id="IPR001375">
    <property type="entry name" value="Peptidase_S9_cat"/>
</dbReference>
<keyword evidence="7" id="KW-0732">Signal</keyword>
<feature type="chain" id="PRO_5019574929" description="Acyl-peptide hydrolase" evidence="7">
    <location>
        <begin position="28"/>
        <end position="698"/>
    </location>
</feature>
<sequence length="698" mass="75878">MGRGPSMPATKLFLAVATLLTAMPLSAQVADADEFLEFPIATEVSASDSSAIAWLVAQGDETHLMFARAPDFKPVKLISQSDVAGQPITSIFASPRGDYVAYQTGVPFNGAGDAFNPADLLQAPSATLWLMSVRPGAKPIEIGAGFSPKFSPDGKRMVYRKGRDLWSVDLEQPTAEPTVLVPGGGGFNQGIWSQDGQTLYFVQDRGGWSFLGQYTLGDEQVKWLVTGPNRLSSPEISPDGRTIAYLRWPARQHTISYDLTENQPFAVETVDIASGQVRTLYEPAGKAGSQLSDDPEGHLRWADDRNIVVRSEEDGWARLYAIPRAGGPARALTPTGCEVAETELAVADSLFVIHNCADIDTRQLSRIQVSTGREQAIPSADIVMGLARSTGDGRYVAFTGGDDEDAPLLRVLDLNTNQLALAEEPESYGYSHTFTAPPPQLVRIKASDGGTVPGQLLLPATEGPHPAIVYVHGGPPRQMFPGFHFASYYAKDFAVNRRMAELGYVVVSINYRSGTGYGRDFREAPGRAWRGASEYADVLGAGRWLQQREDVDPERIGIWGGSYGGLLTAHALARDSDLFAAGVALHGVFDWSWPSPTPGHQNPSYIFGVGDADRPLAFESSPLAAIDDWTSPVLLISGDRDMSVDVLETIDLHQKLSDRGVDVRTVLLPGEAHDIILYSNWQKVWDQSRRFFEEKLAK</sequence>
<keyword evidence="1" id="KW-0378">Hydrolase</keyword>
<dbReference type="SUPFAM" id="SSF53474">
    <property type="entry name" value="alpha/beta-Hydrolases"/>
    <property type="match status" value="1"/>
</dbReference>
<proteinExistence type="predicted"/>
<evidence type="ECO:0000256" key="3">
    <source>
        <dbReference type="ARBA" id="ARBA00022990"/>
    </source>
</evidence>